<keyword evidence="2" id="KW-0479">Metal-binding</keyword>
<sequence length="716" mass="79240">MESPEGTAQASGSDAGRHKKTDSQRAPPSCKQCRARKVRCDRSHPRCRACTRLQLHCSFGRHSSSPEPEISDSAELTQAGTKRKRVRHACKACRVVKARCSGQYPCDRCASRGWPCEDLGGPGEVGGMQQMNLGAGPGIATLLDDAVSAGHTTTPGTVASTLGPGMDITLDKATMRSYIDTYFESTNRSAVAILHKPTVLADWIAGRLDPTLLKAILATGRYRAEPHAHGQAMARLWMREIQQEILSHVARNNVTQLQIMVLLVKFRFVAADFAEAWNLLPLAARLVFTMRLNHEDESLDPVAQEARRRLVWAIYHLDRTFCGGISDLAVCPTERMHIRLPCDEQSFQRGGQSRAGFLVDDGPQDGVGMDMYAFHLRLYQIREHILSYTKRVRKTGDSPSTTYPEMQALQAELDRFEQRLPAELKLSPDRLVLMAHSTESAKYTGLHMHWMQCHCDLYRFCVPGLRESVSKDALAGTPPDFVDYCQRACLDMALRLCDFWAEIGRLNPEDTFGDGFLAISIYQVAQICRHLQDLLPTQGERCIESVKQKLTEALRLAEPLKDTLVGWRKCLKDAEKVIGSLGEGSIGRSSRASSVADEAVQGHMQSRHGLLRRVTRSQHATGGEIGESSSSRLDLYPREPGDDAARAMLDLANAGQVTAVVGTAVVEPAAVDDLVPWDPFDMQMNDYYNPELGELLASMTAGPDYQDDVVSSARFQ</sequence>
<reference evidence="8" key="1">
    <citation type="journal article" date="2021" name="Nat. Commun.">
        <title>Genetic determinants of endophytism in the Arabidopsis root mycobiome.</title>
        <authorList>
            <person name="Mesny F."/>
            <person name="Miyauchi S."/>
            <person name="Thiergart T."/>
            <person name="Pickel B."/>
            <person name="Atanasova L."/>
            <person name="Karlsson M."/>
            <person name="Huettel B."/>
            <person name="Barry K.W."/>
            <person name="Haridas S."/>
            <person name="Chen C."/>
            <person name="Bauer D."/>
            <person name="Andreopoulos W."/>
            <person name="Pangilinan J."/>
            <person name="LaButti K."/>
            <person name="Riley R."/>
            <person name="Lipzen A."/>
            <person name="Clum A."/>
            <person name="Drula E."/>
            <person name="Henrissat B."/>
            <person name="Kohler A."/>
            <person name="Grigoriev I.V."/>
            <person name="Martin F.M."/>
            <person name="Hacquard S."/>
        </authorList>
    </citation>
    <scope>NUCLEOTIDE SEQUENCE</scope>
    <source>
        <strain evidence="8">MPI-SDFR-AT-0117</strain>
    </source>
</reference>
<feature type="compositionally biased region" description="Polar residues" evidence="6">
    <location>
        <begin position="1"/>
        <end position="12"/>
    </location>
</feature>
<evidence type="ECO:0000256" key="3">
    <source>
        <dbReference type="ARBA" id="ARBA00023015"/>
    </source>
</evidence>
<dbReference type="Gene3D" id="4.10.240.10">
    <property type="entry name" value="Zn(2)-C6 fungal-type DNA-binding domain"/>
    <property type="match status" value="2"/>
</dbReference>
<protein>
    <submittedName>
        <fullName evidence="8">Fungal-specific transcription factor domain-containing protein</fullName>
    </submittedName>
</protein>
<dbReference type="InterPro" id="IPR007219">
    <property type="entry name" value="XnlR_reg_dom"/>
</dbReference>
<dbReference type="SMART" id="SM00906">
    <property type="entry name" value="Fungal_trans"/>
    <property type="match status" value="1"/>
</dbReference>
<gene>
    <name evidence="8" type="ORF">F5X68DRAFT_254815</name>
</gene>
<organism evidence="8 9">
    <name type="scientific">Plectosphaerella plurivora</name>
    <dbReference type="NCBI Taxonomy" id="936078"/>
    <lineage>
        <taxon>Eukaryota</taxon>
        <taxon>Fungi</taxon>
        <taxon>Dikarya</taxon>
        <taxon>Ascomycota</taxon>
        <taxon>Pezizomycotina</taxon>
        <taxon>Sordariomycetes</taxon>
        <taxon>Hypocreomycetidae</taxon>
        <taxon>Glomerellales</taxon>
        <taxon>Plectosphaerellaceae</taxon>
        <taxon>Plectosphaerella</taxon>
    </lineage>
</organism>
<keyword evidence="5" id="KW-0539">Nucleus</keyword>
<dbReference type="CDD" id="cd12148">
    <property type="entry name" value="fungal_TF_MHR"/>
    <property type="match status" value="1"/>
</dbReference>
<dbReference type="GO" id="GO:0005634">
    <property type="term" value="C:nucleus"/>
    <property type="evidence" value="ECO:0007669"/>
    <property type="project" value="UniProtKB-SubCell"/>
</dbReference>
<accession>A0A9P8VE59</accession>
<dbReference type="PROSITE" id="PS00463">
    <property type="entry name" value="ZN2_CY6_FUNGAL_1"/>
    <property type="match status" value="2"/>
</dbReference>
<dbReference type="Pfam" id="PF04082">
    <property type="entry name" value="Fungal_trans"/>
    <property type="match status" value="1"/>
</dbReference>
<dbReference type="InterPro" id="IPR050815">
    <property type="entry name" value="TF_fung"/>
</dbReference>
<dbReference type="CDD" id="cd00067">
    <property type="entry name" value="GAL4"/>
    <property type="match status" value="2"/>
</dbReference>
<comment type="subcellular location">
    <subcellularLocation>
        <location evidence="1">Nucleus</location>
    </subcellularLocation>
</comment>
<evidence type="ECO:0000313" key="9">
    <source>
        <dbReference type="Proteomes" id="UP000770015"/>
    </source>
</evidence>
<dbReference type="GO" id="GO:0008270">
    <property type="term" value="F:zinc ion binding"/>
    <property type="evidence" value="ECO:0007669"/>
    <property type="project" value="InterPro"/>
</dbReference>
<dbReference type="InterPro" id="IPR001138">
    <property type="entry name" value="Zn2Cys6_DnaBD"/>
</dbReference>
<dbReference type="AlphaFoldDB" id="A0A9P8VE59"/>
<name>A0A9P8VE59_9PEZI</name>
<dbReference type="EMBL" id="JAGSXJ010000008">
    <property type="protein sequence ID" value="KAH6688981.1"/>
    <property type="molecule type" value="Genomic_DNA"/>
</dbReference>
<evidence type="ECO:0000256" key="1">
    <source>
        <dbReference type="ARBA" id="ARBA00004123"/>
    </source>
</evidence>
<dbReference type="GO" id="GO:0006351">
    <property type="term" value="P:DNA-templated transcription"/>
    <property type="evidence" value="ECO:0007669"/>
    <property type="project" value="InterPro"/>
</dbReference>
<dbReference type="GO" id="GO:0000981">
    <property type="term" value="F:DNA-binding transcription factor activity, RNA polymerase II-specific"/>
    <property type="evidence" value="ECO:0007669"/>
    <property type="project" value="InterPro"/>
</dbReference>
<evidence type="ECO:0000259" key="7">
    <source>
        <dbReference type="PROSITE" id="PS50048"/>
    </source>
</evidence>
<dbReference type="OrthoDB" id="4685598at2759"/>
<dbReference type="InterPro" id="IPR036864">
    <property type="entry name" value="Zn2-C6_fun-type_DNA-bd_sf"/>
</dbReference>
<feature type="region of interest" description="Disordered" evidence="6">
    <location>
        <begin position="1"/>
        <end position="31"/>
    </location>
</feature>
<dbReference type="Proteomes" id="UP000770015">
    <property type="component" value="Unassembled WGS sequence"/>
</dbReference>
<evidence type="ECO:0000256" key="2">
    <source>
        <dbReference type="ARBA" id="ARBA00022723"/>
    </source>
</evidence>
<evidence type="ECO:0000256" key="6">
    <source>
        <dbReference type="SAM" id="MobiDB-lite"/>
    </source>
</evidence>
<dbReference type="GO" id="GO:0003677">
    <property type="term" value="F:DNA binding"/>
    <property type="evidence" value="ECO:0007669"/>
    <property type="project" value="InterPro"/>
</dbReference>
<keyword evidence="9" id="KW-1185">Reference proteome</keyword>
<proteinExistence type="predicted"/>
<dbReference type="SUPFAM" id="SSF57701">
    <property type="entry name" value="Zn2/Cys6 DNA-binding domain"/>
    <property type="match status" value="2"/>
</dbReference>
<feature type="domain" description="Zn(2)-C6 fungal-type" evidence="7">
    <location>
        <begin position="89"/>
        <end position="116"/>
    </location>
</feature>
<comment type="caution">
    <text evidence="8">The sequence shown here is derived from an EMBL/GenBank/DDBJ whole genome shotgun (WGS) entry which is preliminary data.</text>
</comment>
<dbReference type="SMART" id="SM00066">
    <property type="entry name" value="GAL4"/>
    <property type="match status" value="2"/>
</dbReference>
<dbReference type="Pfam" id="PF00172">
    <property type="entry name" value="Zn_clus"/>
    <property type="match status" value="2"/>
</dbReference>
<dbReference type="PANTHER" id="PTHR47338">
    <property type="entry name" value="ZN(II)2CYS6 TRANSCRIPTION FACTOR (EUROFUNG)-RELATED"/>
    <property type="match status" value="1"/>
</dbReference>
<keyword evidence="4" id="KW-0804">Transcription</keyword>
<dbReference type="PANTHER" id="PTHR47338:SF7">
    <property type="entry name" value="ZN(II)2CYS6 TRANSCRIPTION FACTOR (EUROFUNG)"/>
    <property type="match status" value="1"/>
</dbReference>
<evidence type="ECO:0000256" key="4">
    <source>
        <dbReference type="ARBA" id="ARBA00023163"/>
    </source>
</evidence>
<evidence type="ECO:0000256" key="5">
    <source>
        <dbReference type="ARBA" id="ARBA00023242"/>
    </source>
</evidence>
<dbReference type="PROSITE" id="PS50048">
    <property type="entry name" value="ZN2_CY6_FUNGAL_2"/>
    <property type="match status" value="2"/>
</dbReference>
<keyword evidence="3" id="KW-0805">Transcription regulation</keyword>
<feature type="domain" description="Zn(2)-C6 fungal-type" evidence="7">
    <location>
        <begin position="29"/>
        <end position="59"/>
    </location>
</feature>
<evidence type="ECO:0000313" key="8">
    <source>
        <dbReference type="EMBL" id="KAH6688981.1"/>
    </source>
</evidence>